<evidence type="ECO:0000256" key="4">
    <source>
        <dbReference type="ARBA" id="ARBA00023027"/>
    </source>
</evidence>
<dbReference type="HAMAP" id="MF_01216">
    <property type="entry name" value="Azoreductase_type1"/>
    <property type="match status" value="1"/>
</dbReference>
<evidence type="ECO:0000256" key="5">
    <source>
        <dbReference type="ARBA" id="ARBA00048542"/>
    </source>
</evidence>
<sequence length="190" mass="20189">MNTQNILYVKSSIFGDNGVSSGIAKKLVAALAQKKDSAIVERNVSAGDIPHFSMQTIEAIGAGNATLADTLIAEVQQADVIVIAAPMYNFAIPSQLKAWFDHIARAGVTFKYTEAGAVGLLTNKKVYIATARGGLHQDKGTNLDTVYLKTMLGFLGITDVEFIYAEGVNLGEEVRVKSIAAAEQQVQAVA</sequence>
<evidence type="ECO:0000256" key="3">
    <source>
        <dbReference type="ARBA" id="ARBA00023002"/>
    </source>
</evidence>
<proteinExistence type="inferred from homology"/>
<protein>
    <recommendedName>
        <fullName evidence="6">FMN dependent NADH:quinone oxidoreductase</fullName>
        <ecNumber evidence="6">1.6.5.-</ecNumber>
    </recommendedName>
    <alternativeName>
        <fullName evidence="6">Azo-dye reductase</fullName>
    </alternativeName>
    <alternativeName>
        <fullName evidence="6">FMN-dependent NADH-azo compound oxidoreductase</fullName>
    </alternativeName>
    <alternativeName>
        <fullName evidence="6">FMN-dependent NADH-azoreductase</fullName>
        <ecNumber evidence="6">1.7.1.17</ecNumber>
    </alternativeName>
</protein>
<dbReference type="RefSeq" id="WP_070050221.1">
    <property type="nucleotide sequence ID" value="NZ_CBCSDO010000002.1"/>
</dbReference>
<dbReference type="Proteomes" id="UP000242258">
    <property type="component" value="Unassembled WGS sequence"/>
</dbReference>
<dbReference type="Gene3D" id="3.40.50.360">
    <property type="match status" value="1"/>
</dbReference>
<reference evidence="9" key="1">
    <citation type="submission" date="2016-09" db="EMBL/GenBank/DDBJ databases">
        <authorList>
            <person name="Wan X."/>
            <person name="Hou S."/>
        </authorList>
    </citation>
    <scope>NUCLEOTIDE SEQUENCE [LARGE SCALE GENOMIC DNA]</scope>
    <source>
        <strain evidence="9">KH87</strain>
    </source>
</reference>
<comment type="subunit">
    <text evidence="6">Homodimer.</text>
</comment>
<accession>A0A1E7Q946</accession>
<dbReference type="InterPro" id="IPR029039">
    <property type="entry name" value="Flavoprotein-like_sf"/>
</dbReference>
<dbReference type="InterPro" id="IPR023048">
    <property type="entry name" value="NADH:quinone_OxRdtase_FMN_depd"/>
</dbReference>
<dbReference type="Pfam" id="PF02525">
    <property type="entry name" value="Flavodoxin_2"/>
    <property type="match status" value="1"/>
</dbReference>
<evidence type="ECO:0000259" key="7">
    <source>
        <dbReference type="Pfam" id="PF02525"/>
    </source>
</evidence>
<dbReference type="InterPro" id="IPR003680">
    <property type="entry name" value="Flavodoxin_fold"/>
</dbReference>
<comment type="caution">
    <text evidence="6">Lacks conserved residue(s) required for the propagation of feature annotation.</text>
</comment>
<keyword evidence="1 6" id="KW-0285">Flavoprotein</keyword>
<keyword evidence="4 6" id="KW-0520">NAD</keyword>
<comment type="catalytic activity">
    <reaction evidence="5">
        <text>N,N-dimethyl-1,4-phenylenediamine + anthranilate + 2 NAD(+) = 2-(4-dimethylaminophenyl)diazenylbenzoate + 2 NADH + 2 H(+)</text>
        <dbReference type="Rhea" id="RHEA:55872"/>
        <dbReference type="ChEBI" id="CHEBI:15378"/>
        <dbReference type="ChEBI" id="CHEBI:15783"/>
        <dbReference type="ChEBI" id="CHEBI:16567"/>
        <dbReference type="ChEBI" id="CHEBI:57540"/>
        <dbReference type="ChEBI" id="CHEBI:57945"/>
        <dbReference type="ChEBI" id="CHEBI:71579"/>
        <dbReference type="EC" id="1.7.1.17"/>
    </reaction>
    <physiologicalReaction direction="right-to-left" evidence="5">
        <dbReference type="Rhea" id="RHEA:55874"/>
    </physiologicalReaction>
</comment>
<comment type="caution">
    <text evidence="8">The sequence shown here is derived from an EMBL/GenBank/DDBJ whole genome shotgun (WGS) entry which is preliminary data.</text>
</comment>
<comment type="similarity">
    <text evidence="6">Belongs to the azoreductase type 1 family.</text>
</comment>
<evidence type="ECO:0000313" key="9">
    <source>
        <dbReference type="Proteomes" id="UP000242258"/>
    </source>
</evidence>
<dbReference type="SUPFAM" id="SSF52218">
    <property type="entry name" value="Flavoproteins"/>
    <property type="match status" value="1"/>
</dbReference>
<feature type="domain" description="Flavodoxin-like fold" evidence="7">
    <location>
        <begin position="5"/>
        <end position="188"/>
    </location>
</feature>
<evidence type="ECO:0000256" key="1">
    <source>
        <dbReference type="ARBA" id="ARBA00022630"/>
    </source>
</evidence>
<dbReference type="EMBL" id="MKEK01000001">
    <property type="protein sequence ID" value="OEY70667.1"/>
    <property type="molecule type" value="Genomic_DNA"/>
</dbReference>
<name>A0A1E7Q946_9GAMM</name>
<dbReference type="GO" id="GO:0016655">
    <property type="term" value="F:oxidoreductase activity, acting on NAD(P)H, quinone or similar compound as acceptor"/>
    <property type="evidence" value="ECO:0007669"/>
    <property type="project" value="InterPro"/>
</dbReference>
<organism evidence="8 9">
    <name type="scientific">Rheinheimera salexigens</name>
    <dbReference type="NCBI Taxonomy" id="1628148"/>
    <lineage>
        <taxon>Bacteria</taxon>
        <taxon>Pseudomonadati</taxon>
        <taxon>Pseudomonadota</taxon>
        <taxon>Gammaproteobacteria</taxon>
        <taxon>Chromatiales</taxon>
        <taxon>Chromatiaceae</taxon>
        <taxon>Rheinheimera</taxon>
    </lineage>
</organism>
<dbReference type="EC" id="1.6.5.-" evidence="6"/>
<dbReference type="PANTHER" id="PTHR43741:SF2">
    <property type="entry name" value="FMN-DEPENDENT NADH:QUINONE OXIDOREDUCTASE"/>
    <property type="match status" value="1"/>
</dbReference>
<keyword evidence="2 6" id="KW-0288">FMN</keyword>
<dbReference type="GO" id="GO:0016652">
    <property type="term" value="F:oxidoreductase activity, acting on NAD(P)H as acceptor"/>
    <property type="evidence" value="ECO:0007669"/>
    <property type="project" value="UniProtKB-UniRule"/>
</dbReference>
<dbReference type="GO" id="GO:0010181">
    <property type="term" value="F:FMN binding"/>
    <property type="evidence" value="ECO:0007669"/>
    <property type="project" value="UniProtKB-UniRule"/>
</dbReference>
<dbReference type="AlphaFoldDB" id="A0A1E7Q946"/>
<feature type="binding site" evidence="6">
    <location>
        <position position="12"/>
    </location>
    <ligand>
        <name>FMN</name>
        <dbReference type="ChEBI" id="CHEBI:58210"/>
    </ligand>
</feature>
<evidence type="ECO:0000256" key="2">
    <source>
        <dbReference type="ARBA" id="ARBA00022643"/>
    </source>
</evidence>
<dbReference type="PANTHER" id="PTHR43741">
    <property type="entry name" value="FMN-DEPENDENT NADH-AZOREDUCTASE 1"/>
    <property type="match status" value="1"/>
</dbReference>
<comment type="catalytic activity">
    <reaction evidence="6">
        <text>2 a quinone + NADH + H(+) = 2 a 1,4-benzosemiquinone + NAD(+)</text>
        <dbReference type="Rhea" id="RHEA:65952"/>
        <dbReference type="ChEBI" id="CHEBI:15378"/>
        <dbReference type="ChEBI" id="CHEBI:57540"/>
        <dbReference type="ChEBI" id="CHEBI:57945"/>
        <dbReference type="ChEBI" id="CHEBI:132124"/>
        <dbReference type="ChEBI" id="CHEBI:134225"/>
    </reaction>
</comment>
<evidence type="ECO:0000313" key="8">
    <source>
        <dbReference type="EMBL" id="OEY70667.1"/>
    </source>
</evidence>
<dbReference type="GO" id="GO:0009055">
    <property type="term" value="F:electron transfer activity"/>
    <property type="evidence" value="ECO:0007669"/>
    <property type="project" value="UniProtKB-UniRule"/>
</dbReference>
<dbReference type="EC" id="1.7.1.17" evidence="6"/>
<evidence type="ECO:0000256" key="6">
    <source>
        <dbReference type="HAMAP-Rule" id="MF_01216"/>
    </source>
</evidence>
<feature type="binding site" evidence="6">
    <location>
        <begin position="87"/>
        <end position="90"/>
    </location>
    <ligand>
        <name>FMN</name>
        <dbReference type="ChEBI" id="CHEBI:58210"/>
    </ligand>
</feature>
<dbReference type="STRING" id="1628148.BI198_14670"/>
<keyword evidence="3 6" id="KW-0560">Oxidoreductase</keyword>
<keyword evidence="9" id="KW-1185">Reference proteome</keyword>
<dbReference type="OrthoDB" id="9787136at2"/>
<comment type="function">
    <text evidence="6">Quinone reductase that provides resistance to thiol-specific stress caused by electrophilic quinones.</text>
</comment>
<comment type="cofactor">
    <cofactor evidence="6">
        <name>FMN</name>
        <dbReference type="ChEBI" id="CHEBI:58210"/>
    </cofactor>
    <text evidence="6">Binds 1 FMN per subunit.</text>
</comment>
<dbReference type="InterPro" id="IPR050104">
    <property type="entry name" value="FMN-dep_NADH:Q_OxRdtase_AzoR1"/>
</dbReference>
<comment type="function">
    <text evidence="6">Also exhibits azoreductase activity. Catalyzes the reductive cleavage of the azo bond in aromatic azo compounds to the corresponding amines.</text>
</comment>
<gene>
    <name evidence="6" type="primary">azoR</name>
    <name evidence="8" type="ORF">BI198_14670</name>
</gene>